<dbReference type="Pfam" id="PF20415">
    <property type="entry name" value="DUF6699"/>
    <property type="match status" value="1"/>
</dbReference>
<dbReference type="InParanoid" id="A0A067NV67"/>
<dbReference type="VEuPathDB" id="FungiDB:PLEOSDRAFT_1112825"/>
<dbReference type="EMBL" id="KL198008">
    <property type="protein sequence ID" value="KDQ28027.1"/>
    <property type="molecule type" value="Genomic_DNA"/>
</dbReference>
<dbReference type="OrthoDB" id="2783256at2759"/>
<dbReference type="Proteomes" id="UP000027073">
    <property type="component" value="Unassembled WGS sequence"/>
</dbReference>
<sequence>MVIHQHCRNGTEVEYIRQGSWAIVHVEDNLIIDQTSFTGIIKSEMRFDIGIVVQLLSAALRTCPQCGHHNKGKVTVDGWIRCSYLECNNLSRIIFNPLHRSELELSFQSVSQNGDNPMGISASASDHTGLEVTSSNNGGEHAEPLRTKFHWVLANVPHPLPEVTNDPSPSSPHHVQSSHSGSPKLDSLHLTEPLPKITVKIHPALECTITPHLNSCHPSLSPTVLSEAATIPPLPSISLISQHLPWKIEIKPAAGHFVTVSDVINEIYRALRLTVSKTEYAALPSAAARQRVTDAYSHRCARTPDANAKQAEMRKGFRRIDFFVDENRFMGLSSTLLGPHV</sequence>
<feature type="region of interest" description="Disordered" evidence="1">
    <location>
        <begin position="114"/>
        <end position="141"/>
    </location>
</feature>
<organism evidence="3 4">
    <name type="scientific">Pleurotus ostreatus (strain PC15)</name>
    <name type="common">Oyster mushroom</name>
    <dbReference type="NCBI Taxonomy" id="1137138"/>
    <lineage>
        <taxon>Eukaryota</taxon>
        <taxon>Fungi</taxon>
        <taxon>Dikarya</taxon>
        <taxon>Basidiomycota</taxon>
        <taxon>Agaricomycotina</taxon>
        <taxon>Agaricomycetes</taxon>
        <taxon>Agaricomycetidae</taxon>
        <taxon>Agaricales</taxon>
        <taxon>Pleurotineae</taxon>
        <taxon>Pleurotaceae</taxon>
        <taxon>Pleurotus</taxon>
    </lineage>
</organism>
<dbReference type="HOGENOM" id="CLU_814138_0_0_1"/>
<dbReference type="InterPro" id="IPR046522">
    <property type="entry name" value="DUF6699"/>
</dbReference>
<proteinExistence type="predicted"/>
<evidence type="ECO:0000313" key="4">
    <source>
        <dbReference type="Proteomes" id="UP000027073"/>
    </source>
</evidence>
<feature type="domain" description="DUF6699" evidence="2">
    <location>
        <begin position="215"/>
        <end position="334"/>
    </location>
</feature>
<evidence type="ECO:0000259" key="2">
    <source>
        <dbReference type="Pfam" id="PF20415"/>
    </source>
</evidence>
<reference evidence="4" key="1">
    <citation type="journal article" date="2014" name="Proc. Natl. Acad. Sci. U.S.A.">
        <title>Extensive sampling of basidiomycete genomes demonstrates inadequacy of the white-rot/brown-rot paradigm for wood decay fungi.</title>
        <authorList>
            <person name="Riley R."/>
            <person name="Salamov A.A."/>
            <person name="Brown D.W."/>
            <person name="Nagy L.G."/>
            <person name="Floudas D."/>
            <person name="Held B.W."/>
            <person name="Levasseur A."/>
            <person name="Lombard V."/>
            <person name="Morin E."/>
            <person name="Otillar R."/>
            <person name="Lindquist E.A."/>
            <person name="Sun H."/>
            <person name="LaButti K.M."/>
            <person name="Schmutz J."/>
            <person name="Jabbour D."/>
            <person name="Luo H."/>
            <person name="Baker S.E."/>
            <person name="Pisabarro A.G."/>
            <person name="Walton J.D."/>
            <person name="Blanchette R.A."/>
            <person name="Henrissat B."/>
            <person name="Martin F."/>
            <person name="Cullen D."/>
            <person name="Hibbett D.S."/>
            <person name="Grigoriev I.V."/>
        </authorList>
    </citation>
    <scope>NUCLEOTIDE SEQUENCE [LARGE SCALE GENOMIC DNA]</scope>
    <source>
        <strain evidence="4">PC15</strain>
    </source>
</reference>
<gene>
    <name evidence="3" type="ORF">PLEOSDRAFT_1112825</name>
</gene>
<evidence type="ECO:0000313" key="3">
    <source>
        <dbReference type="EMBL" id="KDQ28027.1"/>
    </source>
</evidence>
<evidence type="ECO:0000256" key="1">
    <source>
        <dbReference type="SAM" id="MobiDB-lite"/>
    </source>
</evidence>
<accession>A0A067NV67</accession>
<dbReference type="AlphaFoldDB" id="A0A067NV67"/>
<feature type="compositionally biased region" description="Low complexity" evidence="1">
    <location>
        <begin position="167"/>
        <end position="183"/>
    </location>
</feature>
<feature type="compositionally biased region" description="Polar residues" evidence="1">
    <location>
        <begin position="122"/>
        <end position="138"/>
    </location>
</feature>
<name>A0A067NV67_PLEO1</name>
<protein>
    <recommendedName>
        <fullName evidence="2">DUF6699 domain-containing protein</fullName>
    </recommendedName>
</protein>
<feature type="region of interest" description="Disordered" evidence="1">
    <location>
        <begin position="160"/>
        <end position="189"/>
    </location>
</feature>